<feature type="transmembrane region" description="Helical" evidence="5">
    <location>
        <begin position="78"/>
        <end position="96"/>
    </location>
</feature>
<accession>A0ABW0ZEK1</accession>
<evidence type="ECO:0000256" key="3">
    <source>
        <dbReference type="ARBA" id="ARBA00022989"/>
    </source>
</evidence>
<dbReference type="RefSeq" id="WP_378526985.1">
    <property type="nucleotide sequence ID" value="NZ_JBHSNS010000002.1"/>
</dbReference>
<evidence type="ECO:0000313" key="8">
    <source>
        <dbReference type="Proteomes" id="UP001596072"/>
    </source>
</evidence>
<protein>
    <submittedName>
        <fullName evidence="7">Aromatic acid exporter family protein</fullName>
    </submittedName>
</protein>
<name>A0ABW0ZEK1_9ACTN</name>
<evidence type="ECO:0000256" key="2">
    <source>
        <dbReference type="ARBA" id="ARBA00022692"/>
    </source>
</evidence>
<evidence type="ECO:0000256" key="4">
    <source>
        <dbReference type="ARBA" id="ARBA00023136"/>
    </source>
</evidence>
<feature type="transmembrane region" description="Helical" evidence="5">
    <location>
        <begin position="27"/>
        <end position="44"/>
    </location>
</feature>
<keyword evidence="4 5" id="KW-0472">Membrane</keyword>
<proteinExistence type="predicted"/>
<feature type="domain" description="Integral membrane bound transporter" evidence="6">
    <location>
        <begin position="41"/>
        <end position="160"/>
    </location>
</feature>
<dbReference type="Proteomes" id="UP001596072">
    <property type="component" value="Unassembled WGS sequence"/>
</dbReference>
<gene>
    <name evidence="7" type="ORF">ACFPQB_07035</name>
</gene>
<evidence type="ECO:0000256" key="1">
    <source>
        <dbReference type="ARBA" id="ARBA00004141"/>
    </source>
</evidence>
<sequence length="364" mass="38617">MEVPLEQMWARSRLSVRGRLARWRSKSWVVAQCAIAAGVAWWIAADLVGHETPFFAPIAAVVSLGTSYGQRLRRVVEVTLGVAIGVLVADLLVTWIGSGAWQLGLIVLLAMSTALLLDAGILFVTQAAVQSIVVAALVPGAEGAFLRWTDALIGGGVALVAAMIVPAAPLRRPREQAAAVARKIAELLRAASDVMVDGEVDRALALLADARATDRMIRELQAAADEGMSVVSSSPFRLRHREPVRRMVELVDPLDRALRSTRVLVRQTSVAAYRRRAVPPSYAVLTADLAAAADAVADELAANRLAEGARDAVLAVGHATGRVERSEVLTSEAILAQVRAIVADLLLVTGMGPLEATDAIPPPR</sequence>
<organism evidence="7 8">
    <name type="scientific">Nocardioides vastitatis</name>
    <dbReference type="NCBI Taxonomy" id="2568655"/>
    <lineage>
        <taxon>Bacteria</taxon>
        <taxon>Bacillati</taxon>
        <taxon>Actinomycetota</taxon>
        <taxon>Actinomycetes</taxon>
        <taxon>Propionibacteriales</taxon>
        <taxon>Nocardioidaceae</taxon>
        <taxon>Nocardioides</taxon>
    </lineage>
</organism>
<reference evidence="8" key="1">
    <citation type="journal article" date="2019" name="Int. J. Syst. Evol. Microbiol.">
        <title>The Global Catalogue of Microorganisms (GCM) 10K type strain sequencing project: providing services to taxonomists for standard genome sequencing and annotation.</title>
        <authorList>
            <consortium name="The Broad Institute Genomics Platform"/>
            <consortium name="The Broad Institute Genome Sequencing Center for Infectious Disease"/>
            <person name="Wu L."/>
            <person name="Ma J."/>
        </authorList>
    </citation>
    <scope>NUCLEOTIDE SEQUENCE [LARGE SCALE GENOMIC DNA]</scope>
    <source>
        <strain evidence="8">YIM 94188</strain>
    </source>
</reference>
<dbReference type="Pfam" id="PF13515">
    <property type="entry name" value="FUSC_2"/>
    <property type="match status" value="1"/>
</dbReference>
<comment type="subcellular location">
    <subcellularLocation>
        <location evidence="1">Membrane</location>
        <topology evidence="1">Multi-pass membrane protein</topology>
    </subcellularLocation>
</comment>
<dbReference type="InterPro" id="IPR049453">
    <property type="entry name" value="Memb_transporter_dom"/>
</dbReference>
<feature type="transmembrane region" description="Helical" evidence="5">
    <location>
        <begin position="145"/>
        <end position="165"/>
    </location>
</feature>
<comment type="caution">
    <text evidence="7">The sequence shown here is derived from an EMBL/GenBank/DDBJ whole genome shotgun (WGS) entry which is preliminary data.</text>
</comment>
<dbReference type="EMBL" id="JBHSNS010000002">
    <property type="protein sequence ID" value="MFC5728668.1"/>
    <property type="molecule type" value="Genomic_DNA"/>
</dbReference>
<evidence type="ECO:0000256" key="5">
    <source>
        <dbReference type="SAM" id="Phobius"/>
    </source>
</evidence>
<keyword evidence="3 5" id="KW-1133">Transmembrane helix</keyword>
<evidence type="ECO:0000313" key="7">
    <source>
        <dbReference type="EMBL" id="MFC5728668.1"/>
    </source>
</evidence>
<keyword evidence="8" id="KW-1185">Reference proteome</keyword>
<keyword evidence="2 5" id="KW-0812">Transmembrane</keyword>
<feature type="transmembrane region" description="Helical" evidence="5">
    <location>
        <begin position="103"/>
        <end position="125"/>
    </location>
</feature>
<evidence type="ECO:0000259" key="6">
    <source>
        <dbReference type="Pfam" id="PF13515"/>
    </source>
</evidence>